<evidence type="ECO:0000259" key="2">
    <source>
        <dbReference type="PROSITE" id="PS50990"/>
    </source>
</evidence>
<dbReference type="CDD" id="cd02423">
    <property type="entry name" value="Peptidase_C39G"/>
    <property type="match status" value="1"/>
</dbReference>
<dbReference type="PROSITE" id="PS51318">
    <property type="entry name" value="TAT"/>
    <property type="match status" value="1"/>
</dbReference>
<dbReference type="Gene3D" id="3.90.70.10">
    <property type="entry name" value="Cysteine proteinases"/>
    <property type="match status" value="1"/>
</dbReference>
<feature type="signal peptide" evidence="1">
    <location>
        <begin position="1"/>
        <end position="24"/>
    </location>
</feature>
<dbReference type="RefSeq" id="WP_150131384.1">
    <property type="nucleotide sequence ID" value="NZ_CP024201.1"/>
</dbReference>
<dbReference type="GO" id="GO:0006508">
    <property type="term" value="P:proteolysis"/>
    <property type="evidence" value="ECO:0007669"/>
    <property type="project" value="InterPro"/>
</dbReference>
<gene>
    <name evidence="3" type="ORF">CSW64_11390</name>
</gene>
<evidence type="ECO:0000313" key="4">
    <source>
        <dbReference type="Proteomes" id="UP000228945"/>
    </source>
</evidence>
<organism evidence="3 4">
    <name type="scientific">Caulobacter mirabilis</name>
    <dbReference type="NCBI Taxonomy" id="69666"/>
    <lineage>
        <taxon>Bacteria</taxon>
        <taxon>Pseudomonadati</taxon>
        <taxon>Pseudomonadota</taxon>
        <taxon>Alphaproteobacteria</taxon>
        <taxon>Caulobacterales</taxon>
        <taxon>Caulobacteraceae</taxon>
        <taxon>Caulobacter</taxon>
    </lineage>
</organism>
<proteinExistence type="predicted"/>
<dbReference type="Proteomes" id="UP000228945">
    <property type="component" value="Chromosome"/>
</dbReference>
<dbReference type="GO" id="GO:0016020">
    <property type="term" value="C:membrane"/>
    <property type="evidence" value="ECO:0007669"/>
    <property type="project" value="InterPro"/>
</dbReference>
<evidence type="ECO:0000256" key="1">
    <source>
        <dbReference type="SAM" id="SignalP"/>
    </source>
</evidence>
<dbReference type="PROSITE" id="PS50990">
    <property type="entry name" value="PEPTIDASE_C39"/>
    <property type="match status" value="1"/>
</dbReference>
<dbReference type="OrthoDB" id="13401at2"/>
<dbReference type="GO" id="GO:0005524">
    <property type="term" value="F:ATP binding"/>
    <property type="evidence" value="ECO:0007669"/>
    <property type="project" value="InterPro"/>
</dbReference>
<sequence>MTRRRGLALPGLAATLAAAGALIAAPTADAQALLRGEGGAAYVVGVTSWVDMPFRTIVRQQYDYSCGSAALATLLHYHYGRATTEQDVFTAMYAVGDREKIQRVGFSLLDMKRYLTSIGLQSDGYRLNLQGLARMDTPAIVLIQVGSYKHFVVLKGVRDGWVLLGDPALGLHQIPEAEFMSMWNGIAFAIHDREQPARFNIAAEWEAKTTAPLGAGYEVVSIDALTRELAPLYQITPLIVSSVPQP</sequence>
<dbReference type="GO" id="GO:0008233">
    <property type="term" value="F:peptidase activity"/>
    <property type="evidence" value="ECO:0007669"/>
    <property type="project" value="InterPro"/>
</dbReference>
<dbReference type="EMBL" id="CP024201">
    <property type="protein sequence ID" value="ATQ42969.1"/>
    <property type="molecule type" value="Genomic_DNA"/>
</dbReference>
<accession>A0A2D2AY70</accession>
<protein>
    <submittedName>
        <fullName evidence="3">Peptidase C39</fullName>
    </submittedName>
</protein>
<feature type="chain" id="PRO_5013723119" evidence="1">
    <location>
        <begin position="25"/>
        <end position="246"/>
    </location>
</feature>
<name>A0A2D2AY70_9CAUL</name>
<feature type="domain" description="Peptidase C39" evidence="2">
    <location>
        <begin position="60"/>
        <end position="190"/>
    </location>
</feature>
<dbReference type="Pfam" id="PF03412">
    <property type="entry name" value="Peptidase_C39"/>
    <property type="match status" value="1"/>
</dbReference>
<dbReference type="KEGG" id="cmb:CSW64_11390"/>
<keyword evidence="4" id="KW-1185">Reference proteome</keyword>
<dbReference type="InterPro" id="IPR006311">
    <property type="entry name" value="TAT_signal"/>
</dbReference>
<dbReference type="AlphaFoldDB" id="A0A2D2AY70"/>
<dbReference type="InterPro" id="IPR005074">
    <property type="entry name" value="Peptidase_C39"/>
</dbReference>
<reference evidence="3 4" key="1">
    <citation type="submission" date="2017-10" db="EMBL/GenBank/DDBJ databases">
        <title>Genome sequence of Caulobacter mirabilis FWC38.</title>
        <authorList>
            <person name="Fiebig A."/>
            <person name="Crosson S."/>
        </authorList>
    </citation>
    <scope>NUCLEOTIDE SEQUENCE [LARGE SCALE GENOMIC DNA]</scope>
    <source>
        <strain evidence="3 4">FWC 38</strain>
    </source>
</reference>
<keyword evidence="1" id="KW-0732">Signal</keyword>
<evidence type="ECO:0000313" key="3">
    <source>
        <dbReference type="EMBL" id="ATQ42969.1"/>
    </source>
</evidence>